<dbReference type="PRINTS" id="PR01415">
    <property type="entry name" value="ANKYRIN"/>
</dbReference>
<reference evidence="5 6" key="1">
    <citation type="submission" date="2017-08" db="EMBL/GenBank/DDBJ databases">
        <title>Acidophilic green algal genome provides insights into adaptation to an acidic environment.</title>
        <authorList>
            <person name="Hirooka S."/>
            <person name="Hirose Y."/>
            <person name="Kanesaki Y."/>
            <person name="Higuchi S."/>
            <person name="Fujiwara T."/>
            <person name="Onuma R."/>
            <person name="Era A."/>
            <person name="Ohbayashi R."/>
            <person name="Uzuka A."/>
            <person name="Nozaki H."/>
            <person name="Yoshikawa H."/>
            <person name="Miyagishima S.Y."/>
        </authorList>
    </citation>
    <scope>NUCLEOTIDE SEQUENCE [LARGE SCALE GENOMIC DNA]</scope>
    <source>
        <strain evidence="5 6">NIES-2499</strain>
    </source>
</reference>
<evidence type="ECO:0000256" key="4">
    <source>
        <dbReference type="PROSITE-ProRule" id="PRU00023"/>
    </source>
</evidence>
<dbReference type="InterPro" id="IPR051573">
    <property type="entry name" value="Ankyrin-SOCS_box_domain"/>
</dbReference>
<dbReference type="GO" id="GO:0016567">
    <property type="term" value="P:protein ubiquitination"/>
    <property type="evidence" value="ECO:0007669"/>
    <property type="project" value="TreeGrafter"/>
</dbReference>
<sequence>MVSWHPNHGAGCPCAINDMGPIAQSFGEMDFMRSACAAAQSGDMGKLSRIISKCPESIFSDGANGGSGYTPLHYAARAGRIEVVKLLLQHGAVVDALTKAGQATPLHRAAALGHTKVVEELISAGANGLLQDSDGETALHKAASAGHVDTCQLLISLFPMTANSLDKHGKTPCDRAAASCKKLLYT</sequence>
<feature type="repeat" description="ANK" evidence="4">
    <location>
        <begin position="134"/>
        <end position="156"/>
    </location>
</feature>
<dbReference type="OrthoDB" id="567660at2759"/>
<dbReference type="GO" id="GO:0045732">
    <property type="term" value="P:positive regulation of protein catabolic process"/>
    <property type="evidence" value="ECO:0007669"/>
    <property type="project" value="TreeGrafter"/>
</dbReference>
<dbReference type="PROSITE" id="PS50088">
    <property type="entry name" value="ANK_REPEAT"/>
    <property type="match status" value="3"/>
</dbReference>
<accession>A0A250XLS5</accession>
<protein>
    <submittedName>
        <fullName evidence="5">Uncharacterized protein</fullName>
    </submittedName>
</protein>
<dbReference type="InterPro" id="IPR036770">
    <property type="entry name" value="Ankyrin_rpt-contain_sf"/>
</dbReference>
<dbReference type="STRING" id="1157962.A0A250XLS5"/>
<evidence type="ECO:0000256" key="3">
    <source>
        <dbReference type="ARBA" id="ARBA00023043"/>
    </source>
</evidence>
<keyword evidence="3 4" id="KW-0040">ANK repeat</keyword>
<name>A0A250XLS5_9CHLO</name>
<evidence type="ECO:0000313" key="6">
    <source>
        <dbReference type="Proteomes" id="UP000232323"/>
    </source>
</evidence>
<dbReference type="PROSITE" id="PS50297">
    <property type="entry name" value="ANK_REP_REGION"/>
    <property type="match status" value="3"/>
</dbReference>
<dbReference type="AlphaFoldDB" id="A0A250XLS5"/>
<feature type="repeat" description="ANK" evidence="4">
    <location>
        <begin position="67"/>
        <end position="99"/>
    </location>
</feature>
<dbReference type="Proteomes" id="UP000232323">
    <property type="component" value="Unassembled WGS sequence"/>
</dbReference>
<organism evidence="5 6">
    <name type="scientific">Chlamydomonas eustigma</name>
    <dbReference type="NCBI Taxonomy" id="1157962"/>
    <lineage>
        <taxon>Eukaryota</taxon>
        <taxon>Viridiplantae</taxon>
        <taxon>Chlorophyta</taxon>
        <taxon>core chlorophytes</taxon>
        <taxon>Chlorophyceae</taxon>
        <taxon>CS clade</taxon>
        <taxon>Chlamydomonadales</taxon>
        <taxon>Chlamydomonadaceae</taxon>
        <taxon>Chlamydomonas</taxon>
    </lineage>
</organism>
<comment type="caution">
    <text evidence="5">The sequence shown here is derived from an EMBL/GenBank/DDBJ whole genome shotgun (WGS) entry which is preliminary data.</text>
</comment>
<dbReference type="Gene3D" id="1.25.40.20">
    <property type="entry name" value="Ankyrin repeat-containing domain"/>
    <property type="match status" value="2"/>
</dbReference>
<proteinExistence type="inferred from homology"/>
<gene>
    <name evidence="5" type="ORF">CEUSTIGMA_g11442.t1</name>
</gene>
<evidence type="ECO:0000313" key="5">
    <source>
        <dbReference type="EMBL" id="GAX84017.1"/>
    </source>
</evidence>
<dbReference type="InterPro" id="IPR002110">
    <property type="entry name" value="Ankyrin_rpt"/>
</dbReference>
<dbReference type="EMBL" id="BEGY01000113">
    <property type="protein sequence ID" value="GAX84017.1"/>
    <property type="molecule type" value="Genomic_DNA"/>
</dbReference>
<evidence type="ECO:0000256" key="2">
    <source>
        <dbReference type="ARBA" id="ARBA00022737"/>
    </source>
</evidence>
<feature type="repeat" description="ANK" evidence="4">
    <location>
        <begin position="101"/>
        <end position="133"/>
    </location>
</feature>
<dbReference type="Pfam" id="PF00023">
    <property type="entry name" value="Ank"/>
    <property type="match status" value="1"/>
</dbReference>
<dbReference type="SUPFAM" id="SSF48403">
    <property type="entry name" value="Ankyrin repeat"/>
    <property type="match status" value="1"/>
</dbReference>
<evidence type="ECO:0000256" key="1">
    <source>
        <dbReference type="ARBA" id="ARBA00005949"/>
    </source>
</evidence>
<keyword evidence="6" id="KW-1185">Reference proteome</keyword>
<dbReference type="PANTHER" id="PTHR24136:SF15">
    <property type="entry name" value="ANK_REP_REGION DOMAIN-CONTAINING PROTEIN"/>
    <property type="match status" value="1"/>
</dbReference>
<dbReference type="SMART" id="SM00248">
    <property type="entry name" value="ANK"/>
    <property type="match status" value="3"/>
</dbReference>
<dbReference type="Pfam" id="PF12796">
    <property type="entry name" value="Ank_2"/>
    <property type="match status" value="1"/>
</dbReference>
<keyword evidence="2" id="KW-0677">Repeat</keyword>
<dbReference type="PANTHER" id="PTHR24136">
    <property type="entry name" value="SOWAH (DROSOPHILA) HOMOLOG"/>
    <property type="match status" value="1"/>
</dbReference>
<comment type="similarity">
    <text evidence="1">Belongs to the ankyrin SOCS box (ASB) family.</text>
</comment>